<dbReference type="EMBL" id="CM047740">
    <property type="protein sequence ID" value="KAJ0040651.1"/>
    <property type="molecule type" value="Genomic_DNA"/>
</dbReference>
<sequence>MAQFMVMDHLENAACKTHYQFSSLQHLCIPLALNYFMKFSFFFLDQTNPRGMDLCFHPGTNAYLWLSFLPAILILLIGTKLHRVVVKLAVEIMDKCPWEGNNQINLRDDLFWFGKPKILLHLIQLISFQNAFEMATFLWSLWEINRPSCFMDNRKSVVIRLTFGVVTQCWCSFITFPLYVIVTQMGSRLKKSVVSEHVRQSLTKWRRRVKAKRSSSVLTLVNATSTTSLDSLIDDTNRTNDFAAPPSSMEGSSSTFKDRVLQQDTSEAGGPIFEISPYDGNLEVPYYSDPEHYDRFE</sequence>
<organism evidence="1 2">
    <name type="scientific">Pistacia integerrima</name>
    <dbReference type="NCBI Taxonomy" id="434235"/>
    <lineage>
        <taxon>Eukaryota</taxon>
        <taxon>Viridiplantae</taxon>
        <taxon>Streptophyta</taxon>
        <taxon>Embryophyta</taxon>
        <taxon>Tracheophyta</taxon>
        <taxon>Spermatophyta</taxon>
        <taxon>Magnoliopsida</taxon>
        <taxon>eudicotyledons</taxon>
        <taxon>Gunneridae</taxon>
        <taxon>Pentapetalae</taxon>
        <taxon>rosids</taxon>
        <taxon>malvids</taxon>
        <taxon>Sapindales</taxon>
        <taxon>Anacardiaceae</taxon>
        <taxon>Pistacia</taxon>
    </lineage>
</organism>
<name>A0ACC0YTN8_9ROSI</name>
<gene>
    <name evidence="1" type="ORF">Pint_28464</name>
</gene>
<dbReference type="Proteomes" id="UP001163603">
    <property type="component" value="Chromosome 5"/>
</dbReference>
<comment type="caution">
    <text evidence="1">The sequence shown here is derived from an EMBL/GenBank/DDBJ whole genome shotgun (WGS) entry which is preliminary data.</text>
</comment>
<protein>
    <submittedName>
        <fullName evidence="1">Uncharacterized protein</fullName>
    </submittedName>
</protein>
<accession>A0ACC0YTN8</accession>
<evidence type="ECO:0000313" key="2">
    <source>
        <dbReference type="Proteomes" id="UP001163603"/>
    </source>
</evidence>
<reference evidence="2" key="1">
    <citation type="journal article" date="2023" name="G3 (Bethesda)">
        <title>Genome assembly and association tests identify interacting loci associated with vigor, precocity, and sex in interspecific pistachio rootstocks.</title>
        <authorList>
            <person name="Palmer W."/>
            <person name="Jacygrad E."/>
            <person name="Sagayaradj S."/>
            <person name="Cavanaugh K."/>
            <person name="Han R."/>
            <person name="Bertier L."/>
            <person name="Beede B."/>
            <person name="Kafkas S."/>
            <person name="Golino D."/>
            <person name="Preece J."/>
            <person name="Michelmore R."/>
        </authorList>
    </citation>
    <scope>NUCLEOTIDE SEQUENCE [LARGE SCALE GENOMIC DNA]</scope>
</reference>
<evidence type="ECO:0000313" key="1">
    <source>
        <dbReference type="EMBL" id="KAJ0040651.1"/>
    </source>
</evidence>
<keyword evidence="2" id="KW-1185">Reference proteome</keyword>
<proteinExistence type="predicted"/>